<keyword evidence="3" id="KW-1185">Reference proteome</keyword>
<dbReference type="EMBL" id="ML977362">
    <property type="protein sequence ID" value="KAF2106517.1"/>
    <property type="molecule type" value="Genomic_DNA"/>
</dbReference>
<organism evidence="2 3">
    <name type="scientific">Lophiotrema nucula</name>
    <dbReference type="NCBI Taxonomy" id="690887"/>
    <lineage>
        <taxon>Eukaryota</taxon>
        <taxon>Fungi</taxon>
        <taxon>Dikarya</taxon>
        <taxon>Ascomycota</taxon>
        <taxon>Pezizomycotina</taxon>
        <taxon>Dothideomycetes</taxon>
        <taxon>Pleosporomycetidae</taxon>
        <taxon>Pleosporales</taxon>
        <taxon>Lophiotremataceae</taxon>
        <taxon>Lophiotrema</taxon>
    </lineage>
</organism>
<dbReference type="OrthoDB" id="2396694at2759"/>
<keyword evidence="1" id="KW-0812">Transmembrane</keyword>
<keyword evidence="1" id="KW-1133">Transmembrane helix</keyword>
<accession>A0A6A5YJL0</accession>
<feature type="transmembrane region" description="Helical" evidence="1">
    <location>
        <begin position="94"/>
        <end position="115"/>
    </location>
</feature>
<keyword evidence="1" id="KW-0472">Membrane</keyword>
<dbReference type="AlphaFoldDB" id="A0A6A5YJL0"/>
<protein>
    <submittedName>
        <fullName evidence="2">Uncharacterized protein</fullName>
    </submittedName>
</protein>
<reference evidence="2" key="1">
    <citation type="journal article" date="2020" name="Stud. Mycol.">
        <title>101 Dothideomycetes genomes: a test case for predicting lifestyles and emergence of pathogens.</title>
        <authorList>
            <person name="Haridas S."/>
            <person name="Albert R."/>
            <person name="Binder M."/>
            <person name="Bloem J."/>
            <person name="Labutti K."/>
            <person name="Salamov A."/>
            <person name="Andreopoulos B."/>
            <person name="Baker S."/>
            <person name="Barry K."/>
            <person name="Bills G."/>
            <person name="Bluhm B."/>
            <person name="Cannon C."/>
            <person name="Castanera R."/>
            <person name="Culley D."/>
            <person name="Daum C."/>
            <person name="Ezra D."/>
            <person name="Gonzalez J."/>
            <person name="Henrissat B."/>
            <person name="Kuo A."/>
            <person name="Liang C."/>
            <person name="Lipzen A."/>
            <person name="Lutzoni F."/>
            <person name="Magnuson J."/>
            <person name="Mondo S."/>
            <person name="Nolan M."/>
            <person name="Ohm R."/>
            <person name="Pangilinan J."/>
            <person name="Park H.-J."/>
            <person name="Ramirez L."/>
            <person name="Alfaro M."/>
            <person name="Sun H."/>
            <person name="Tritt A."/>
            <person name="Yoshinaga Y."/>
            <person name="Zwiers L.-H."/>
            <person name="Turgeon B."/>
            <person name="Goodwin S."/>
            <person name="Spatafora J."/>
            <person name="Crous P."/>
            <person name="Grigoriev I."/>
        </authorList>
    </citation>
    <scope>NUCLEOTIDE SEQUENCE</scope>
    <source>
        <strain evidence="2">CBS 627.86</strain>
    </source>
</reference>
<feature type="transmembrane region" description="Helical" evidence="1">
    <location>
        <begin position="189"/>
        <end position="216"/>
    </location>
</feature>
<evidence type="ECO:0000256" key="1">
    <source>
        <dbReference type="SAM" id="Phobius"/>
    </source>
</evidence>
<evidence type="ECO:0000313" key="2">
    <source>
        <dbReference type="EMBL" id="KAF2106517.1"/>
    </source>
</evidence>
<feature type="transmembrane region" description="Helical" evidence="1">
    <location>
        <begin position="158"/>
        <end position="177"/>
    </location>
</feature>
<gene>
    <name evidence="2" type="ORF">BDV96DRAFT_654711</name>
</gene>
<feature type="transmembrane region" description="Helical" evidence="1">
    <location>
        <begin position="127"/>
        <end position="146"/>
    </location>
</feature>
<name>A0A6A5YJL0_9PLEO</name>
<evidence type="ECO:0000313" key="3">
    <source>
        <dbReference type="Proteomes" id="UP000799770"/>
    </source>
</evidence>
<feature type="transmembrane region" description="Helical" evidence="1">
    <location>
        <begin position="62"/>
        <end position="82"/>
    </location>
</feature>
<proteinExistence type="predicted"/>
<dbReference type="Proteomes" id="UP000799770">
    <property type="component" value="Unassembled WGS sequence"/>
</dbReference>
<feature type="transmembrane region" description="Helical" evidence="1">
    <location>
        <begin position="21"/>
        <end position="42"/>
    </location>
</feature>
<sequence>MNSSDPNLLSPLEGLNSKIQYFALPYGAIGFVANLLANWAVLKLISEESPWKNEELKHYGTNFYFATLGLFGGSAVSLYNAYRCRHYWPLVLISIWKGVSCAIINGASMVANWSLHKGENNSNEALVYMWYPFALIMGFVGMGVVIEQGWEDQRMKIVVSLSIVALIGLMFCMRFFIGRDNPGQLQAEFWEWSIGFLMALCIMGGMACDWVLAVAADNMDGVPRGGDMETIAIYAYYIVSLLVSLGNA</sequence>